<protein>
    <submittedName>
        <fullName evidence="1">Uncharacterized protein</fullName>
    </submittedName>
</protein>
<dbReference type="EMBL" id="JASBWT010000021">
    <property type="protein sequence ID" value="KAJ9095626.1"/>
    <property type="molecule type" value="Genomic_DNA"/>
</dbReference>
<sequence length="310" mass="34488">MLPRWSTPAYRSTNPNRNAGRFISGAGGLSVFASSGQSLNERLRTRARLTNLAVGLILLLLGFSLLTNVAYWLAEPDVGSTFGTTRWSLPLQKLSKLGFNDRGMSVLTSSSAPISIESTIDRQAAWKELDHLVMVAGHAIWKGTDASKREDDDDWVLQPIQRGGSVKTFYKHINRGGQTRPDTPPTTESQSYLRLALESGLLPAAPEFWRVTTEEFALDSFENVLFSLARFKEMTGHWPAKMTVVGFEMKRKRFEQLHRAALRFPQEKFTYIGIDDEGDTRASYEGEASLISIPIACNLTLTKHLSSSSS</sequence>
<accession>A0ACC2V9S1</accession>
<dbReference type="Proteomes" id="UP001227268">
    <property type="component" value="Unassembled WGS sequence"/>
</dbReference>
<organism evidence="1 2">
    <name type="scientific">Naganishia friedmannii</name>
    <dbReference type="NCBI Taxonomy" id="89922"/>
    <lineage>
        <taxon>Eukaryota</taxon>
        <taxon>Fungi</taxon>
        <taxon>Dikarya</taxon>
        <taxon>Basidiomycota</taxon>
        <taxon>Agaricomycotina</taxon>
        <taxon>Tremellomycetes</taxon>
        <taxon>Filobasidiales</taxon>
        <taxon>Filobasidiaceae</taxon>
        <taxon>Naganishia</taxon>
    </lineage>
</organism>
<proteinExistence type="predicted"/>
<evidence type="ECO:0000313" key="2">
    <source>
        <dbReference type="Proteomes" id="UP001227268"/>
    </source>
</evidence>
<comment type="caution">
    <text evidence="1">The sequence shown here is derived from an EMBL/GenBank/DDBJ whole genome shotgun (WGS) entry which is preliminary data.</text>
</comment>
<gene>
    <name evidence="1" type="ORF">QFC21_005497</name>
</gene>
<name>A0ACC2V9S1_9TREE</name>
<evidence type="ECO:0000313" key="1">
    <source>
        <dbReference type="EMBL" id="KAJ9095626.1"/>
    </source>
</evidence>
<keyword evidence="2" id="KW-1185">Reference proteome</keyword>
<reference evidence="1" key="1">
    <citation type="submission" date="2023-04" db="EMBL/GenBank/DDBJ databases">
        <title>Draft Genome sequencing of Naganishia species isolated from polar environments using Oxford Nanopore Technology.</title>
        <authorList>
            <person name="Leo P."/>
            <person name="Venkateswaran K."/>
        </authorList>
    </citation>
    <scope>NUCLEOTIDE SEQUENCE</scope>
    <source>
        <strain evidence="1">MNA-CCFEE 5423</strain>
    </source>
</reference>